<proteinExistence type="predicted"/>
<name>S4PNQ3_9NEOP</name>
<accession>S4PNQ3</accession>
<feature type="non-terminal residue" evidence="1">
    <location>
        <position position="83"/>
    </location>
</feature>
<reference evidence="1" key="1">
    <citation type="journal article" date="2013" name="BMC Genomics">
        <title>Unscrambling butterfly oogenesis.</title>
        <authorList>
            <person name="Carter J.M."/>
            <person name="Baker S.C."/>
            <person name="Pink R."/>
            <person name="Carter D.R."/>
            <person name="Collins A."/>
            <person name="Tomlin J."/>
            <person name="Gibbs M."/>
            <person name="Breuker C.J."/>
        </authorList>
    </citation>
    <scope>NUCLEOTIDE SEQUENCE</scope>
    <source>
        <tissue evidence="1">Ovary</tissue>
    </source>
</reference>
<evidence type="ECO:0000313" key="1">
    <source>
        <dbReference type="EMBL" id="JAA89705.1"/>
    </source>
</evidence>
<sequence>MLRETCSFFGDISFSGVFALQLLKLRGLVAEAGSEVTSISGVRERLLTLRGLATTFSSAITSVSGVRERLLKLRGLAGWSTTA</sequence>
<organism evidence="1">
    <name type="scientific">Pararge aegeria</name>
    <name type="common">speckled wood butterfly</name>
    <dbReference type="NCBI Taxonomy" id="116150"/>
    <lineage>
        <taxon>Eukaryota</taxon>
        <taxon>Metazoa</taxon>
        <taxon>Ecdysozoa</taxon>
        <taxon>Arthropoda</taxon>
        <taxon>Hexapoda</taxon>
        <taxon>Insecta</taxon>
        <taxon>Pterygota</taxon>
        <taxon>Neoptera</taxon>
        <taxon>Endopterygota</taxon>
        <taxon>Lepidoptera</taxon>
        <taxon>Glossata</taxon>
        <taxon>Ditrysia</taxon>
        <taxon>Papilionoidea</taxon>
        <taxon>Nymphalidae</taxon>
        <taxon>Satyrinae</taxon>
        <taxon>Satyrini</taxon>
        <taxon>Parargina</taxon>
        <taxon>Pararge</taxon>
    </lineage>
</organism>
<dbReference type="EMBL" id="GAIX01002855">
    <property type="protein sequence ID" value="JAA89705.1"/>
    <property type="molecule type" value="Transcribed_RNA"/>
</dbReference>
<protein>
    <submittedName>
        <fullName evidence="1">Uncharacterized protein</fullName>
    </submittedName>
</protein>
<reference evidence="1" key="2">
    <citation type="submission" date="2013-05" db="EMBL/GenBank/DDBJ databases">
        <authorList>
            <person name="Carter J.-M."/>
            <person name="Baker S.C."/>
            <person name="Pink R."/>
            <person name="Carter D.R.F."/>
            <person name="Collins A."/>
            <person name="Tomlin J."/>
            <person name="Gibbs M."/>
            <person name="Breuker C.J."/>
        </authorList>
    </citation>
    <scope>NUCLEOTIDE SEQUENCE</scope>
    <source>
        <tissue evidence="1">Ovary</tissue>
    </source>
</reference>
<dbReference type="AlphaFoldDB" id="S4PNQ3"/>